<accession>A0AB39RNT7</accession>
<evidence type="ECO:0000259" key="2">
    <source>
        <dbReference type="Pfam" id="PF00582"/>
    </source>
</evidence>
<proteinExistence type="inferred from homology"/>
<reference evidence="3" key="1">
    <citation type="submission" date="2024-07" db="EMBL/GenBank/DDBJ databases">
        <authorList>
            <person name="Yu S.T."/>
        </authorList>
    </citation>
    <scope>NUCLEOTIDE SEQUENCE</scope>
    <source>
        <strain evidence="3">R41</strain>
    </source>
</reference>
<gene>
    <name evidence="3" type="ORF">AB5J53_34495</name>
</gene>
<name>A0AB39RNT7_9ACTN</name>
<evidence type="ECO:0000313" key="3">
    <source>
        <dbReference type="EMBL" id="XDQ56425.1"/>
    </source>
</evidence>
<dbReference type="SUPFAM" id="SSF52402">
    <property type="entry name" value="Adenine nucleotide alpha hydrolases-like"/>
    <property type="match status" value="1"/>
</dbReference>
<dbReference type="InterPro" id="IPR006015">
    <property type="entry name" value="Universal_stress_UspA"/>
</dbReference>
<dbReference type="Gene3D" id="3.40.50.620">
    <property type="entry name" value="HUPs"/>
    <property type="match status" value="1"/>
</dbReference>
<dbReference type="EMBL" id="CP163443">
    <property type="protein sequence ID" value="XDQ56425.1"/>
    <property type="molecule type" value="Genomic_DNA"/>
</dbReference>
<dbReference type="AlphaFoldDB" id="A0AB39RNT7"/>
<organism evidence="3">
    <name type="scientific">Streptomyces sp. R41</name>
    <dbReference type="NCBI Taxonomy" id="3238632"/>
    <lineage>
        <taxon>Bacteria</taxon>
        <taxon>Bacillati</taxon>
        <taxon>Actinomycetota</taxon>
        <taxon>Actinomycetes</taxon>
        <taxon>Kitasatosporales</taxon>
        <taxon>Streptomycetaceae</taxon>
        <taxon>Streptomyces</taxon>
    </lineage>
</organism>
<dbReference type="Pfam" id="PF00582">
    <property type="entry name" value="Usp"/>
    <property type="match status" value="1"/>
</dbReference>
<evidence type="ECO:0000256" key="1">
    <source>
        <dbReference type="ARBA" id="ARBA00008791"/>
    </source>
</evidence>
<sequence length="67" mass="6993">MAAAERRGHRRAPDVKVTTDVLPSADADLLVVGARRCQGHLGLQLGPLAHAVPHHSACPVAVVAERA</sequence>
<protein>
    <submittedName>
        <fullName evidence="3">Universal stress protein</fullName>
    </submittedName>
</protein>
<dbReference type="RefSeq" id="WP_369249512.1">
    <property type="nucleotide sequence ID" value="NZ_CP163443.1"/>
</dbReference>
<dbReference type="InterPro" id="IPR006016">
    <property type="entry name" value="UspA"/>
</dbReference>
<comment type="similarity">
    <text evidence="1">Belongs to the universal stress protein A family.</text>
</comment>
<dbReference type="PRINTS" id="PR01438">
    <property type="entry name" value="UNVRSLSTRESS"/>
</dbReference>
<feature type="domain" description="UspA" evidence="2">
    <location>
        <begin position="16"/>
        <end position="63"/>
    </location>
</feature>
<dbReference type="InterPro" id="IPR014729">
    <property type="entry name" value="Rossmann-like_a/b/a_fold"/>
</dbReference>